<dbReference type="KEGG" id="bdi:100821020"/>
<accession>I1IDA9</accession>
<dbReference type="InterPro" id="IPR018244">
    <property type="entry name" value="Allrgn_V5/Tpx1_CS"/>
</dbReference>
<dbReference type="STRING" id="15368.I1IDA9"/>
<evidence type="ECO:0000256" key="4">
    <source>
        <dbReference type="SAM" id="SignalP"/>
    </source>
</evidence>
<dbReference type="FunFam" id="3.40.33.10:FF:000006">
    <property type="entry name" value="Putative pathogenesis-related protein 1"/>
    <property type="match status" value="1"/>
</dbReference>
<dbReference type="PRINTS" id="PR00837">
    <property type="entry name" value="V5TPXLIKE"/>
</dbReference>
<sequence length="180" mass="19452">MASSTCPRAHLAIALFVTGLLFSSNAITVVDAYPRNGGGGGDLRPQFLYPQNAARAAMGLPPLRWDEGVASYARSYAESRRGDCALVHSSGPYGENLFWGSGGDGGWTPAQAVGAWLAERPRYDYWSNRCSGGMCGHYTQIVWRGSTRVGCAMVNCYNGRGTFITCNYDPPGNYVGMRPY</sequence>
<dbReference type="AlphaFoldDB" id="I1IDA9"/>
<reference evidence="7" key="3">
    <citation type="submission" date="2018-08" db="UniProtKB">
        <authorList>
            <consortium name="EnsemblPlants"/>
        </authorList>
    </citation>
    <scope>IDENTIFICATION</scope>
    <source>
        <strain evidence="7">cv. Bd21</strain>
    </source>
</reference>
<dbReference type="PROSITE" id="PS01009">
    <property type="entry name" value="CRISP_1"/>
    <property type="match status" value="1"/>
</dbReference>
<protein>
    <recommendedName>
        <fullName evidence="5">SCP domain-containing protein</fullName>
    </recommendedName>
</protein>
<dbReference type="HOGENOM" id="CLU_035730_8_1_1"/>
<organism evidence="7">
    <name type="scientific">Brachypodium distachyon</name>
    <name type="common">Purple false brome</name>
    <name type="synonym">Trachynia distachya</name>
    <dbReference type="NCBI Taxonomy" id="15368"/>
    <lineage>
        <taxon>Eukaryota</taxon>
        <taxon>Viridiplantae</taxon>
        <taxon>Streptophyta</taxon>
        <taxon>Embryophyta</taxon>
        <taxon>Tracheophyta</taxon>
        <taxon>Spermatophyta</taxon>
        <taxon>Magnoliopsida</taxon>
        <taxon>Liliopsida</taxon>
        <taxon>Poales</taxon>
        <taxon>Poaceae</taxon>
        <taxon>BOP clade</taxon>
        <taxon>Pooideae</taxon>
        <taxon>Stipodae</taxon>
        <taxon>Brachypodieae</taxon>
        <taxon>Brachypodium</taxon>
    </lineage>
</organism>
<keyword evidence="8" id="KW-1185">Reference proteome</keyword>
<dbReference type="Proteomes" id="UP000008810">
    <property type="component" value="Chromosome 3"/>
</dbReference>
<keyword evidence="2 4" id="KW-0732">Signal</keyword>
<dbReference type="SUPFAM" id="SSF55797">
    <property type="entry name" value="PR-1-like"/>
    <property type="match status" value="1"/>
</dbReference>
<reference evidence="6" key="2">
    <citation type="submission" date="2017-06" db="EMBL/GenBank/DDBJ databases">
        <title>WGS assembly of Brachypodium distachyon.</title>
        <authorList>
            <consortium name="The International Brachypodium Initiative"/>
            <person name="Lucas S."/>
            <person name="Harmon-Smith M."/>
            <person name="Lail K."/>
            <person name="Tice H."/>
            <person name="Grimwood J."/>
            <person name="Bruce D."/>
            <person name="Barry K."/>
            <person name="Shu S."/>
            <person name="Lindquist E."/>
            <person name="Wang M."/>
            <person name="Pitluck S."/>
            <person name="Vogel J.P."/>
            <person name="Garvin D.F."/>
            <person name="Mockler T.C."/>
            <person name="Schmutz J."/>
            <person name="Rokhsar D."/>
            <person name="Bevan M.W."/>
        </authorList>
    </citation>
    <scope>NUCLEOTIDE SEQUENCE</scope>
    <source>
        <strain evidence="6">Bd21</strain>
    </source>
</reference>
<evidence type="ECO:0000313" key="6">
    <source>
        <dbReference type="EMBL" id="KQK01063.1"/>
    </source>
</evidence>
<reference evidence="6 7" key="1">
    <citation type="journal article" date="2010" name="Nature">
        <title>Genome sequencing and analysis of the model grass Brachypodium distachyon.</title>
        <authorList>
            <consortium name="International Brachypodium Initiative"/>
        </authorList>
    </citation>
    <scope>NUCLEOTIDE SEQUENCE [LARGE SCALE GENOMIC DNA]</scope>
    <source>
        <strain evidence="6">Bd21</strain>
        <strain evidence="7">cv. Bd21</strain>
    </source>
</reference>
<feature type="chain" id="PRO_5014095210" description="SCP domain-containing protein" evidence="4">
    <location>
        <begin position="33"/>
        <end position="180"/>
    </location>
</feature>
<evidence type="ECO:0000256" key="3">
    <source>
        <dbReference type="ARBA" id="ARBA00023157"/>
    </source>
</evidence>
<dbReference type="Gene3D" id="3.40.33.10">
    <property type="entry name" value="CAP"/>
    <property type="match status" value="1"/>
</dbReference>
<evidence type="ECO:0000313" key="7">
    <source>
        <dbReference type="EnsemblPlants" id="KQK01063"/>
    </source>
</evidence>
<dbReference type="eggNOG" id="KOG3017">
    <property type="taxonomic scope" value="Eukaryota"/>
</dbReference>
<dbReference type="InterPro" id="IPR001283">
    <property type="entry name" value="CRISP-related"/>
</dbReference>
<proteinExistence type="inferred from homology"/>
<evidence type="ECO:0000313" key="8">
    <source>
        <dbReference type="Proteomes" id="UP000008810"/>
    </source>
</evidence>
<feature type="signal peptide" evidence="4">
    <location>
        <begin position="1"/>
        <end position="32"/>
    </location>
</feature>
<comment type="similarity">
    <text evidence="1">Belongs to the CRISP family.</text>
</comment>
<dbReference type="InterPro" id="IPR035940">
    <property type="entry name" value="CAP_sf"/>
</dbReference>
<feature type="domain" description="SCP" evidence="5">
    <location>
        <begin position="42"/>
        <end position="176"/>
    </location>
</feature>
<evidence type="ECO:0000259" key="5">
    <source>
        <dbReference type="SMART" id="SM00198"/>
    </source>
</evidence>
<name>I1IDA9_BRADI</name>
<gene>
    <name evidence="7" type="primary">LOC100821020</name>
    <name evidence="6" type="ORF">BRADI_3g53630v3</name>
</gene>
<dbReference type="InterPro" id="IPR014044">
    <property type="entry name" value="CAP_dom"/>
</dbReference>
<keyword evidence="3" id="KW-1015">Disulfide bond</keyword>
<dbReference type="OMA" id="ERDEYNF"/>
<dbReference type="GeneID" id="100821020"/>
<dbReference type="SMART" id="SM00198">
    <property type="entry name" value="SCP"/>
    <property type="match status" value="1"/>
</dbReference>
<dbReference type="CDD" id="cd05381">
    <property type="entry name" value="CAP_PR-1"/>
    <property type="match status" value="1"/>
</dbReference>
<dbReference type="EnsemblPlants" id="KQK01063">
    <property type="protein sequence ID" value="KQK01063"/>
    <property type="gene ID" value="BRADI_3g53630v3"/>
</dbReference>
<dbReference type="EMBL" id="CM000882">
    <property type="protein sequence ID" value="KQK01063.1"/>
    <property type="molecule type" value="Genomic_DNA"/>
</dbReference>
<dbReference type="GO" id="GO:0005615">
    <property type="term" value="C:extracellular space"/>
    <property type="evidence" value="ECO:0000318"/>
    <property type="project" value="GO_Central"/>
</dbReference>
<dbReference type="PANTHER" id="PTHR10334">
    <property type="entry name" value="CYSTEINE-RICH SECRETORY PROTEIN-RELATED"/>
    <property type="match status" value="1"/>
</dbReference>
<evidence type="ECO:0000256" key="1">
    <source>
        <dbReference type="ARBA" id="ARBA00009923"/>
    </source>
</evidence>
<dbReference type="Gramene" id="KQK01063">
    <property type="protein sequence ID" value="KQK01063"/>
    <property type="gene ID" value="BRADI_3g53630v3"/>
</dbReference>
<dbReference type="OrthoDB" id="337038at2759"/>
<dbReference type="Pfam" id="PF00188">
    <property type="entry name" value="CAP"/>
    <property type="match status" value="1"/>
</dbReference>
<dbReference type="RefSeq" id="XP_003572883.1">
    <property type="nucleotide sequence ID" value="XM_003572835.4"/>
</dbReference>
<dbReference type="GO" id="GO:0098542">
    <property type="term" value="P:defense response to other organism"/>
    <property type="evidence" value="ECO:0007669"/>
    <property type="project" value="UniProtKB-ARBA"/>
</dbReference>
<evidence type="ECO:0000256" key="2">
    <source>
        <dbReference type="ARBA" id="ARBA00022729"/>
    </source>
</evidence>
<dbReference type="PROSITE" id="PS01010">
    <property type="entry name" value="CRISP_2"/>
    <property type="match status" value="1"/>
</dbReference>